<dbReference type="InterPro" id="IPR036390">
    <property type="entry name" value="WH_DNA-bd_sf"/>
</dbReference>
<dbReference type="GeneID" id="68099804"/>
<dbReference type="SUPFAM" id="SSF75632">
    <property type="entry name" value="Cullin homology domain"/>
    <property type="match status" value="1"/>
</dbReference>
<feature type="domain" description="Cullin family profile" evidence="6">
    <location>
        <begin position="415"/>
        <end position="642"/>
    </location>
</feature>
<dbReference type="InterPro" id="IPR059120">
    <property type="entry name" value="Cullin-like_AB"/>
</dbReference>
<keyword evidence="8" id="KW-1185">Reference proteome</keyword>
<dbReference type="GO" id="GO:0031625">
    <property type="term" value="F:ubiquitin protein ligase binding"/>
    <property type="evidence" value="ECO:0007669"/>
    <property type="project" value="InterPro"/>
</dbReference>
<evidence type="ECO:0000256" key="1">
    <source>
        <dbReference type="ARBA" id="ARBA00006019"/>
    </source>
</evidence>
<dbReference type="AlphaFoldDB" id="A0AA88KIH1"/>
<dbReference type="InterPro" id="IPR045093">
    <property type="entry name" value="Cullin"/>
</dbReference>
<evidence type="ECO:0000256" key="2">
    <source>
        <dbReference type="ARBA" id="ARBA00022499"/>
    </source>
</evidence>
<keyword evidence="2" id="KW-1017">Isopeptide bond</keyword>
<evidence type="ECO:0000313" key="8">
    <source>
        <dbReference type="Proteomes" id="UP000816034"/>
    </source>
</evidence>
<organism evidence="7 8">
    <name type="scientific">Naegleria lovaniensis</name>
    <name type="common">Amoeba</name>
    <dbReference type="NCBI Taxonomy" id="51637"/>
    <lineage>
        <taxon>Eukaryota</taxon>
        <taxon>Discoba</taxon>
        <taxon>Heterolobosea</taxon>
        <taxon>Tetramitia</taxon>
        <taxon>Eutetramitia</taxon>
        <taxon>Vahlkampfiidae</taxon>
        <taxon>Naegleria</taxon>
    </lineage>
</organism>
<dbReference type="Gene3D" id="3.30.230.130">
    <property type="entry name" value="Cullin, Chain C, Domain 2"/>
    <property type="match status" value="1"/>
</dbReference>
<protein>
    <recommendedName>
        <fullName evidence="6">Cullin family profile domain-containing protein</fullName>
    </recommendedName>
</protein>
<dbReference type="RefSeq" id="XP_044546473.1">
    <property type="nucleotide sequence ID" value="XM_044697306.1"/>
</dbReference>
<dbReference type="FunFam" id="1.20.1310.10:FF:000001">
    <property type="entry name" value="Cullin 3"/>
    <property type="match status" value="1"/>
</dbReference>
<dbReference type="InterPro" id="IPR016158">
    <property type="entry name" value="Cullin_homology"/>
</dbReference>
<dbReference type="Pfam" id="PF10557">
    <property type="entry name" value="Cullin_Nedd8"/>
    <property type="match status" value="1"/>
</dbReference>
<dbReference type="GO" id="GO:0006511">
    <property type="term" value="P:ubiquitin-dependent protein catabolic process"/>
    <property type="evidence" value="ECO:0007669"/>
    <property type="project" value="InterPro"/>
</dbReference>
<evidence type="ECO:0000256" key="3">
    <source>
        <dbReference type="ARBA" id="ARBA00022843"/>
    </source>
</evidence>
<evidence type="ECO:0000256" key="4">
    <source>
        <dbReference type="PROSITE-ProRule" id="PRU00330"/>
    </source>
</evidence>
<dbReference type="Proteomes" id="UP000816034">
    <property type="component" value="Unassembled WGS sequence"/>
</dbReference>
<dbReference type="Gene3D" id="1.10.10.10">
    <property type="entry name" value="Winged helix-like DNA-binding domain superfamily/Winged helix DNA-binding domain"/>
    <property type="match status" value="1"/>
</dbReference>
<sequence length="772" mass="89183">MPFFSSIIGKTDAKKDLDKMEKGTTTSGSASKQEAPDFETKWKYLQQGFNKLIDFLNTNMSKPFNNEEYAELYTTVFNLCTQKVDTNKKGGATELLYDRYRTCISDYLKQLVVVALKEKQGDGLLMEAVKRWRDHQLVVRYMVKLFNYLDRYYTKHNNRDDLRSVGLKCYQELVYGSIKKDMAHALLDKIHKEREGDLIDRSMMKDGITLFIEMGLGSLNAYEEDFERNLLSETQTYYNIQSSKWIAEDSCPDYMKKTEDKLEQEERRAVSYLHQNTKAKLISKVQDELIRKHQMTLLNMDGSGLVALLKSGDKQEDLSRMYNLFDRIDSLQPMAEKVRDFITEEGVKIHSNQCQQENIDAKSYVDELLKLHTTYSKLVTNEFKQNPLFLEALKDAFTHFVNLEVVTAGEKSRASTAELISTYCDAVMKEVDKVGEENLDALLENVVKLFGYLKDKDMFMAFYREHLSKRLLVTSRLNLDAERSFIGKLKMRMGMSFTQKLEGMIKDKSISENLRNDFKTYTSNKSIALPFEFNPEVLTLGCWPQMKTDKMTIPQDLGICLDAFKKFYDSITQQRKLDWIHSLGTAIVTGRFASGTKEISTNTYQACILLLFNNQAEMTFQEIQNSLNLPPTEVKRNLLALCATKAANILNTDGNKKVINPTDKFSVNADFESPLRRIKIPNVVVQVTQQQKQEINQKAQEERKYVIDAALVRIMKARKVLKYQELMTETIKQLSSHFLPDPKLIKKRVEDLIAREYLERDAKDSSTIQYVA</sequence>
<dbReference type="Gene3D" id="1.20.1310.10">
    <property type="entry name" value="Cullin Repeats"/>
    <property type="match status" value="4"/>
</dbReference>
<dbReference type="FunFam" id="1.20.1310.10:FF:000002">
    <property type="entry name" value="cullin-3 isoform X1"/>
    <property type="match status" value="1"/>
</dbReference>
<dbReference type="SUPFAM" id="SSF46785">
    <property type="entry name" value="Winged helix' DNA-binding domain"/>
    <property type="match status" value="1"/>
</dbReference>
<dbReference type="InterPro" id="IPR019559">
    <property type="entry name" value="Cullin_neddylation_domain"/>
</dbReference>
<gene>
    <name evidence="7" type="ORF">C9374_007350</name>
</gene>
<dbReference type="FunFam" id="1.10.10.10:FF:000014">
    <property type="entry name" value="Cullin 1"/>
    <property type="match status" value="1"/>
</dbReference>
<evidence type="ECO:0000259" key="6">
    <source>
        <dbReference type="PROSITE" id="PS50069"/>
    </source>
</evidence>
<accession>A0AA88KIH1</accession>
<dbReference type="InterPro" id="IPR001373">
    <property type="entry name" value="Cullin_N"/>
</dbReference>
<dbReference type="SMART" id="SM00182">
    <property type="entry name" value="CULLIN"/>
    <property type="match status" value="1"/>
</dbReference>
<dbReference type="Pfam" id="PF00888">
    <property type="entry name" value="Cullin"/>
    <property type="match status" value="1"/>
</dbReference>
<evidence type="ECO:0000313" key="7">
    <source>
        <dbReference type="EMBL" id="KAG2379211.1"/>
    </source>
</evidence>
<dbReference type="InterPro" id="IPR036317">
    <property type="entry name" value="Cullin_homology_sf"/>
</dbReference>
<dbReference type="Pfam" id="PF26557">
    <property type="entry name" value="Cullin_AB"/>
    <property type="match status" value="1"/>
</dbReference>
<dbReference type="PROSITE" id="PS50069">
    <property type="entry name" value="CULLIN_2"/>
    <property type="match status" value="1"/>
</dbReference>
<proteinExistence type="inferred from homology"/>
<dbReference type="InterPro" id="IPR036388">
    <property type="entry name" value="WH-like_DNA-bd_sf"/>
</dbReference>
<comment type="similarity">
    <text evidence="1 4 5">Belongs to the cullin family.</text>
</comment>
<evidence type="ECO:0000256" key="5">
    <source>
        <dbReference type="RuleBase" id="RU003829"/>
    </source>
</evidence>
<dbReference type="SUPFAM" id="SSF74788">
    <property type="entry name" value="Cullin repeat-like"/>
    <property type="match status" value="1"/>
</dbReference>
<dbReference type="InterPro" id="IPR016159">
    <property type="entry name" value="Cullin_repeat-like_dom_sf"/>
</dbReference>
<dbReference type="PANTHER" id="PTHR11932">
    <property type="entry name" value="CULLIN"/>
    <property type="match status" value="1"/>
</dbReference>
<keyword evidence="3" id="KW-0832">Ubl conjugation</keyword>
<dbReference type="EMBL" id="PYSW02000029">
    <property type="protein sequence ID" value="KAG2379211.1"/>
    <property type="molecule type" value="Genomic_DNA"/>
</dbReference>
<name>A0AA88KIH1_NAELO</name>
<reference evidence="7 8" key="1">
    <citation type="journal article" date="2018" name="BMC Genomics">
        <title>The genome of Naegleria lovaniensis, the basis for a comparative approach to unravel pathogenicity factors of the human pathogenic amoeba N. fowleri.</title>
        <authorList>
            <person name="Liechti N."/>
            <person name="Schurch N."/>
            <person name="Bruggmann R."/>
            <person name="Wittwer M."/>
        </authorList>
    </citation>
    <scope>NUCLEOTIDE SEQUENCE [LARGE SCALE GENOMIC DNA]</scope>
    <source>
        <strain evidence="7 8">ATCC 30569</strain>
    </source>
</reference>
<dbReference type="SMART" id="SM00884">
    <property type="entry name" value="Cullin_Nedd8"/>
    <property type="match status" value="1"/>
</dbReference>
<comment type="caution">
    <text evidence="7">The sequence shown here is derived from an EMBL/GenBank/DDBJ whole genome shotgun (WGS) entry which is preliminary data.</text>
</comment>